<sequence length="188" mass="21779">MIIYAIRHPQAVWNVEKILQWHLDSPLTEHWRETAHKLWESLKDRNIGKIFSSDLGRCIETTGIINAFTDVPAILRQELRERDFWIYNGKEKSFVIPLFDVDDIDAAPPEGESQIQMKDRIISFLGSLSDSQESIILLVVHHGWITSLLSHAHDCPLNDPICKNKQGEIYKFKFENKVLSLEEVIVMD</sequence>
<dbReference type="SMART" id="SM00855">
    <property type="entry name" value="PGAM"/>
    <property type="match status" value="1"/>
</dbReference>
<dbReference type="SUPFAM" id="SSF53254">
    <property type="entry name" value="Phosphoglycerate mutase-like"/>
    <property type="match status" value="1"/>
</dbReference>
<comment type="caution">
    <text evidence="1">The sequence shown here is derived from an EMBL/GenBank/DDBJ whole genome shotgun (WGS) entry which is preliminary data.</text>
</comment>
<dbReference type="CDD" id="cd07067">
    <property type="entry name" value="HP_PGM_like"/>
    <property type="match status" value="1"/>
</dbReference>
<accession>K2GWH1</accession>
<dbReference type="InterPro" id="IPR029033">
    <property type="entry name" value="His_PPase_superfam"/>
</dbReference>
<dbReference type="Gene3D" id="3.40.50.1240">
    <property type="entry name" value="Phosphoglycerate mutase-like"/>
    <property type="match status" value="1"/>
</dbReference>
<dbReference type="PANTHER" id="PTHR48100:SF44">
    <property type="entry name" value="PHOSPHATASE C1620.13-RELATED"/>
    <property type="match status" value="1"/>
</dbReference>
<gene>
    <name evidence="1" type="ORF">ACD_3C00179G0003</name>
</gene>
<dbReference type="PANTHER" id="PTHR48100">
    <property type="entry name" value="BROAD-SPECIFICITY PHOSPHATASE YOR283W-RELATED"/>
    <property type="match status" value="1"/>
</dbReference>
<dbReference type="InterPro" id="IPR013078">
    <property type="entry name" value="His_Pase_superF_clade-1"/>
</dbReference>
<proteinExistence type="predicted"/>
<dbReference type="EMBL" id="AMFJ01000453">
    <property type="protein sequence ID" value="EKE27655.1"/>
    <property type="molecule type" value="Genomic_DNA"/>
</dbReference>
<dbReference type="Pfam" id="PF00300">
    <property type="entry name" value="His_Phos_1"/>
    <property type="match status" value="1"/>
</dbReference>
<dbReference type="GO" id="GO:0016791">
    <property type="term" value="F:phosphatase activity"/>
    <property type="evidence" value="ECO:0007669"/>
    <property type="project" value="TreeGrafter"/>
</dbReference>
<name>K2GWH1_9BACT</name>
<organism evidence="1">
    <name type="scientific">uncultured bacterium</name>
    <name type="common">gcode 4</name>
    <dbReference type="NCBI Taxonomy" id="1234023"/>
    <lineage>
        <taxon>Bacteria</taxon>
        <taxon>environmental samples</taxon>
    </lineage>
</organism>
<reference evidence="1" key="1">
    <citation type="journal article" date="2012" name="Science">
        <title>Fermentation, hydrogen, and sulfur metabolism in multiple uncultivated bacterial phyla.</title>
        <authorList>
            <person name="Wrighton K.C."/>
            <person name="Thomas B.C."/>
            <person name="Sharon I."/>
            <person name="Miller C.S."/>
            <person name="Castelle C.J."/>
            <person name="VerBerkmoes N.C."/>
            <person name="Wilkins M.J."/>
            <person name="Hettich R.L."/>
            <person name="Lipton M.S."/>
            <person name="Williams K.H."/>
            <person name="Long P.E."/>
            <person name="Banfield J.F."/>
        </authorList>
    </citation>
    <scope>NUCLEOTIDE SEQUENCE [LARGE SCALE GENOMIC DNA]</scope>
</reference>
<dbReference type="AlphaFoldDB" id="K2GWH1"/>
<protein>
    <submittedName>
        <fullName evidence="1">Phosphoglycerate/bisphosphoglycerate mutase</fullName>
    </submittedName>
</protein>
<dbReference type="GO" id="GO:0005829">
    <property type="term" value="C:cytosol"/>
    <property type="evidence" value="ECO:0007669"/>
    <property type="project" value="TreeGrafter"/>
</dbReference>
<dbReference type="InterPro" id="IPR050275">
    <property type="entry name" value="PGM_Phosphatase"/>
</dbReference>
<evidence type="ECO:0000313" key="1">
    <source>
        <dbReference type="EMBL" id="EKE27655.1"/>
    </source>
</evidence>